<feature type="region of interest" description="Disordered" evidence="1">
    <location>
        <begin position="274"/>
        <end position="308"/>
    </location>
</feature>
<dbReference type="PANTHER" id="PTHR41733:SF1">
    <property type="entry name" value="CHROMOSOME UNDETERMINED SCAFFOLD_30, WHOLE GENOME SHOTGUN SEQUENCE"/>
    <property type="match status" value="1"/>
</dbReference>
<evidence type="ECO:0000313" key="4">
    <source>
        <dbReference type="EMBL" id="CAE0140176.1"/>
    </source>
</evidence>
<dbReference type="SUPFAM" id="SSF46689">
    <property type="entry name" value="Homeodomain-like"/>
    <property type="match status" value="1"/>
</dbReference>
<dbReference type="PROSITE" id="PS50030">
    <property type="entry name" value="UBA"/>
    <property type="match status" value="1"/>
</dbReference>
<dbReference type="SMART" id="SM00333">
    <property type="entry name" value="TUDOR"/>
    <property type="match status" value="1"/>
</dbReference>
<evidence type="ECO:0000256" key="1">
    <source>
        <dbReference type="SAM" id="MobiDB-lite"/>
    </source>
</evidence>
<accession>A0A7S3FCA3</accession>
<dbReference type="EMBL" id="HBHY01012001">
    <property type="protein sequence ID" value="CAE0140176.1"/>
    <property type="molecule type" value="Transcribed_RNA"/>
</dbReference>
<dbReference type="SUPFAM" id="SSF63748">
    <property type="entry name" value="Tudor/PWWP/MBT"/>
    <property type="match status" value="1"/>
</dbReference>
<dbReference type="Gene3D" id="2.30.30.140">
    <property type="match status" value="2"/>
</dbReference>
<dbReference type="InterPro" id="IPR001005">
    <property type="entry name" value="SANT/Myb"/>
</dbReference>
<dbReference type="Pfam" id="PF22562">
    <property type="entry name" value="UBA_7"/>
    <property type="match status" value="1"/>
</dbReference>
<dbReference type="Pfam" id="PF00249">
    <property type="entry name" value="Myb_DNA-binding"/>
    <property type="match status" value="1"/>
</dbReference>
<dbReference type="Gene3D" id="1.10.8.10">
    <property type="entry name" value="DNA helicase RuvA subunit, C-terminal domain"/>
    <property type="match status" value="1"/>
</dbReference>
<evidence type="ECO:0000259" key="3">
    <source>
        <dbReference type="PROSITE" id="PS50304"/>
    </source>
</evidence>
<name>A0A7S3FCA3_9VIRI</name>
<evidence type="ECO:0000259" key="2">
    <source>
        <dbReference type="PROSITE" id="PS50030"/>
    </source>
</evidence>
<protein>
    <recommendedName>
        <fullName evidence="5">UBA domain-containing protein</fullName>
    </recommendedName>
</protein>
<evidence type="ECO:0008006" key="5">
    <source>
        <dbReference type="Google" id="ProtNLM"/>
    </source>
</evidence>
<feature type="domain" description="UBA" evidence="2">
    <location>
        <begin position="393"/>
        <end position="433"/>
    </location>
</feature>
<feature type="domain" description="Tudor" evidence="3">
    <location>
        <begin position="323"/>
        <end position="383"/>
    </location>
</feature>
<dbReference type="PROSITE" id="PS50304">
    <property type="entry name" value="TUDOR"/>
    <property type="match status" value="1"/>
</dbReference>
<gene>
    <name evidence="4" type="ORF">PSIN1315_LOCUS7725</name>
</gene>
<dbReference type="InterPro" id="IPR015940">
    <property type="entry name" value="UBA"/>
</dbReference>
<dbReference type="SMART" id="SM00165">
    <property type="entry name" value="UBA"/>
    <property type="match status" value="1"/>
</dbReference>
<dbReference type="CDD" id="cd20404">
    <property type="entry name" value="Tudor_Agenet_AtEML-like"/>
    <property type="match status" value="1"/>
</dbReference>
<dbReference type="InterPro" id="IPR002999">
    <property type="entry name" value="Tudor"/>
</dbReference>
<dbReference type="AlphaFoldDB" id="A0A7S3FCA3"/>
<reference evidence="4" key="1">
    <citation type="submission" date="2021-01" db="EMBL/GenBank/DDBJ databases">
        <authorList>
            <person name="Corre E."/>
            <person name="Pelletier E."/>
            <person name="Niang G."/>
            <person name="Scheremetjew M."/>
            <person name="Finn R."/>
            <person name="Kale V."/>
            <person name="Holt S."/>
            <person name="Cochrane G."/>
            <person name="Meng A."/>
            <person name="Brown T."/>
            <person name="Cohen L."/>
        </authorList>
    </citation>
    <scope>NUCLEOTIDE SEQUENCE</scope>
    <source>
        <strain evidence="4">RCC927</strain>
    </source>
</reference>
<dbReference type="PANTHER" id="PTHR41733">
    <property type="entry name" value="UBIQUITIN-ASSOCIATED/TRANSLATION ELONGATION FACTOR EF1B, N-TERMINAL, EUKARYOTE"/>
    <property type="match status" value="1"/>
</dbReference>
<proteinExistence type="predicted"/>
<dbReference type="InterPro" id="IPR009060">
    <property type="entry name" value="UBA-like_sf"/>
</dbReference>
<dbReference type="CDD" id="cd00167">
    <property type="entry name" value="SANT"/>
    <property type="match status" value="1"/>
</dbReference>
<sequence length="438" mass="47280">MGSRPTLARIASDSYSVWNFTLSPGWTQAEAATLKRALMKLGFGRWSAIQDARVLPNKTVQQLNGQAQRLLGQQSTAAFNGLHVDLDRVRAHNAAITTAERKNGLVINSGVNPTKEIVERQRAELQAKYGLSPGDVEAIQLERPPSVCDSLQEDELSRAELLASLRRERSTLKRAFVQLQVARGDTQAAARRTPIKKRKGRLAAATAAEQSPMIPLPAPGARVRVWWEGDGEWFEGAVLRTNPSHDAHAATFSVLYDSDGMSVTHTSIERWEALPGGSGVGAAGAVDEQQQADKAPAPAEDQQQQGAELTPEELAEQRMKLPLPPVGAEIRVHWSGDGEWYEGTVKSVDKERGFYTVFYPSDGVTEEHGAEETWKTATAAAAPAYAPAPKVAALPEGAVGHLMMMGFTATKAKAALAECGGNVELAVDWLFSNCVNAQ</sequence>
<dbReference type="SUPFAM" id="SSF46934">
    <property type="entry name" value="UBA-like"/>
    <property type="match status" value="1"/>
</dbReference>
<dbReference type="InterPro" id="IPR009057">
    <property type="entry name" value="Homeodomain-like_sf"/>
</dbReference>
<organism evidence="4">
    <name type="scientific">Prasinoderma singulare</name>
    <dbReference type="NCBI Taxonomy" id="676789"/>
    <lineage>
        <taxon>Eukaryota</taxon>
        <taxon>Viridiplantae</taxon>
        <taxon>Prasinodermophyta</taxon>
        <taxon>Prasinodermophyceae</taxon>
        <taxon>Prasinodermales</taxon>
        <taxon>Prasinodermaceae</taxon>
        <taxon>Prasinoderma</taxon>
    </lineage>
</organism>